<dbReference type="InterPro" id="IPR018647">
    <property type="entry name" value="SLFN_3-like_DNA/RNA_helicase"/>
</dbReference>
<dbReference type="EMBL" id="SDGY01000001">
    <property type="protein sequence ID" value="TYC46567.1"/>
    <property type="molecule type" value="Genomic_DNA"/>
</dbReference>
<dbReference type="Gene3D" id="3.40.50.300">
    <property type="entry name" value="P-loop containing nucleotide triphosphate hydrolases"/>
    <property type="match status" value="1"/>
</dbReference>
<dbReference type="SUPFAM" id="SSF52540">
    <property type="entry name" value="P-loop containing nucleoside triphosphate hydrolases"/>
    <property type="match status" value="1"/>
</dbReference>
<dbReference type="Proteomes" id="UP000442244">
    <property type="component" value="Unassembled WGS sequence"/>
</dbReference>
<gene>
    <name evidence="2" type="ORF">ESZ47_00065</name>
</gene>
<dbReference type="Pfam" id="PF09848">
    <property type="entry name" value="SLFN-g3_helicase"/>
    <property type="match status" value="1"/>
</dbReference>
<evidence type="ECO:0000313" key="2">
    <source>
        <dbReference type="EMBL" id="TYC46567.1"/>
    </source>
</evidence>
<keyword evidence="3" id="KW-1185">Reference proteome</keyword>
<feature type="domain" description="Schlafen group 3-like DNA/RNA helicase" evidence="1">
    <location>
        <begin position="40"/>
        <end position="388"/>
    </location>
</feature>
<proteinExistence type="predicted"/>
<dbReference type="InterPro" id="IPR027417">
    <property type="entry name" value="P-loop_NTPase"/>
</dbReference>
<comment type="caution">
    <text evidence="2">The sequence shown here is derived from an EMBL/GenBank/DDBJ whole genome shotgun (WGS) entry which is preliminary data.</text>
</comment>
<name>A0A6P2CQE2_9LACO</name>
<evidence type="ECO:0000259" key="1">
    <source>
        <dbReference type="Pfam" id="PF09848"/>
    </source>
</evidence>
<dbReference type="OrthoDB" id="3193269at2"/>
<organism evidence="2 3">
    <name type="scientific">Leuconostoc litchii</name>
    <dbReference type="NCBI Taxonomy" id="1981069"/>
    <lineage>
        <taxon>Bacteria</taxon>
        <taxon>Bacillati</taxon>
        <taxon>Bacillota</taxon>
        <taxon>Bacilli</taxon>
        <taxon>Lactobacillales</taxon>
        <taxon>Lactobacillaceae</taxon>
        <taxon>Leuconostoc</taxon>
    </lineage>
</organism>
<accession>A0A6P2CQE2</accession>
<sequence>MFMEKNSFILSDQEDLSIEQKKLIQSVLDFSKQQIIQEEKKLFIIKGGAGSGKSVVLFEIFKQIQREAFENKNSPLYQTNNYLLVNHAEIWKIYRDLAGQTDILKKKNVLKPTTFIHQMDKISTQADIVLIDEAHLLLTEPDPYNKFIQTNQLIEIIKRSKIIVIVFDSHQVLKFKSMWTEKKLENIVNQYKPVSYQLTHQYRMLGENNDVVEWIDNLTQNRLITKLAPVNGFEFKFFADANQMYSLLQKRNEEVGMSRLLATTDYPYTVNRGTWYVTVGDFKLPWDKLDTGNTPWALRPDTFSEVGSVYTIQGFDLNYAGVIIGPSITFDEEKNSIVIDTDKYEDNAAFRQTKGHVFSIRDKEDIMLNALNILLKRGRCGLYICVADDTLRRKLSLLLGNADLV</sequence>
<reference evidence="2 3" key="1">
    <citation type="submission" date="2019-01" db="EMBL/GenBank/DDBJ databases">
        <title>Leuconostoc litchii sp. nov., a novel lactic acid bacterium isolated from lychee.</title>
        <authorList>
            <person name="Wang L.-T."/>
        </authorList>
    </citation>
    <scope>NUCLEOTIDE SEQUENCE [LARGE SCALE GENOMIC DNA]</scope>
    <source>
        <strain evidence="2 3">MB7</strain>
    </source>
</reference>
<protein>
    <submittedName>
        <fullName evidence="2">DUF2075 domain-containing protein</fullName>
    </submittedName>
</protein>
<dbReference type="RefSeq" id="WP_148603626.1">
    <property type="nucleotide sequence ID" value="NZ_SDGY01000001.1"/>
</dbReference>
<dbReference type="AlphaFoldDB" id="A0A6P2CQE2"/>
<evidence type="ECO:0000313" key="3">
    <source>
        <dbReference type="Proteomes" id="UP000442244"/>
    </source>
</evidence>